<keyword evidence="2" id="KW-0812">Transmembrane</keyword>
<dbReference type="Gene3D" id="1.10.1780.10">
    <property type="entry name" value="Clp, N-terminal domain"/>
    <property type="match status" value="1"/>
</dbReference>
<evidence type="ECO:0000256" key="2">
    <source>
        <dbReference type="SAM" id="Phobius"/>
    </source>
</evidence>
<organism evidence="4 5">
    <name type="scientific">Rugosimonospora acidiphila</name>
    <dbReference type="NCBI Taxonomy" id="556531"/>
    <lineage>
        <taxon>Bacteria</taxon>
        <taxon>Bacillati</taxon>
        <taxon>Actinomycetota</taxon>
        <taxon>Actinomycetes</taxon>
        <taxon>Micromonosporales</taxon>
        <taxon>Micromonosporaceae</taxon>
        <taxon>Rugosimonospora</taxon>
    </lineage>
</organism>
<feature type="region of interest" description="Disordered" evidence="1">
    <location>
        <begin position="140"/>
        <end position="172"/>
    </location>
</feature>
<evidence type="ECO:0000313" key="4">
    <source>
        <dbReference type="EMBL" id="GAA5185409.1"/>
    </source>
</evidence>
<feature type="transmembrane region" description="Helical" evidence="2">
    <location>
        <begin position="183"/>
        <end position="204"/>
    </location>
</feature>
<dbReference type="EMBL" id="BAABJQ010000007">
    <property type="protein sequence ID" value="GAA5185409.1"/>
    <property type="molecule type" value="Genomic_DNA"/>
</dbReference>
<sequence>MRLAARHAGAGGPDLIDSGHLLLGLIDEGGAAAHLLSEAGVSGQAARDQLAAYRAGNPLPPADAALAPSGERTCLAPEARSALEGAVRQSLALSQRDLGPEHLLVGVVGVSHGAAATVLRALGVDLDALTGAARDRAAGAYARAPDPGQPPGASTVTASGTPAGTPEPLEVSPPSLPAGRALAWWYAAIVAIYAVLCLPLVWFAAPAQRILVIVSVLFLPLVGFGSSWLGRSRQRDRVHARLSRDPRLTGLPAPALARALRPYGIAELRVFLADEDLVRNTAWGMGRVSFMRLARATLRVPEAGRFVTAHEAGHVARRDALRLMGATILAVVLLIAGLYSGRVIALGYAVATAVVLRIGAKWAAELGSDAIAVRWVGPATAEIWYRLHRTARRNEPRTPRWYLRRGFAWVQHPPLALRRWYWSRVAVAAAERPLTVPPGT</sequence>
<accession>A0ABP9RS91</accession>
<reference evidence="5" key="1">
    <citation type="journal article" date="2019" name="Int. J. Syst. Evol. Microbiol.">
        <title>The Global Catalogue of Microorganisms (GCM) 10K type strain sequencing project: providing services to taxonomists for standard genome sequencing and annotation.</title>
        <authorList>
            <consortium name="The Broad Institute Genomics Platform"/>
            <consortium name="The Broad Institute Genome Sequencing Center for Infectious Disease"/>
            <person name="Wu L."/>
            <person name="Ma J."/>
        </authorList>
    </citation>
    <scope>NUCLEOTIDE SEQUENCE [LARGE SCALE GENOMIC DNA]</scope>
    <source>
        <strain evidence="5">JCM 18304</strain>
    </source>
</reference>
<feature type="domain" description="Clp R" evidence="3">
    <location>
        <begin position="78"/>
        <end position="133"/>
    </location>
</feature>
<dbReference type="Proteomes" id="UP001501570">
    <property type="component" value="Unassembled WGS sequence"/>
</dbReference>
<proteinExistence type="predicted"/>
<dbReference type="InterPro" id="IPR036628">
    <property type="entry name" value="Clp_N_dom_sf"/>
</dbReference>
<comment type="caution">
    <text evidence="4">The sequence shown here is derived from an EMBL/GenBank/DDBJ whole genome shotgun (WGS) entry which is preliminary data.</text>
</comment>
<evidence type="ECO:0000313" key="5">
    <source>
        <dbReference type="Proteomes" id="UP001501570"/>
    </source>
</evidence>
<feature type="transmembrane region" description="Helical" evidence="2">
    <location>
        <begin position="210"/>
        <end position="229"/>
    </location>
</feature>
<dbReference type="InterPro" id="IPR004176">
    <property type="entry name" value="Clp_R_N"/>
</dbReference>
<evidence type="ECO:0000259" key="3">
    <source>
        <dbReference type="Pfam" id="PF02861"/>
    </source>
</evidence>
<feature type="compositionally biased region" description="Polar residues" evidence="1">
    <location>
        <begin position="152"/>
        <end position="162"/>
    </location>
</feature>
<evidence type="ECO:0000256" key="1">
    <source>
        <dbReference type="SAM" id="MobiDB-lite"/>
    </source>
</evidence>
<protein>
    <recommendedName>
        <fullName evidence="3">Clp R domain-containing protein</fullName>
    </recommendedName>
</protein>
<name>A0ABP9RS91_9ACTN</name>
<gene>
    <name evidence="4" type="ORF">GCM10023322_29360</name>
</gene>
<keyword evidence="5" id="KW-1185">Reference proteome</keyword>
<keyword evidence="2" id="KW-1133">Transmembrane helix</keyword>
<dbReference type="SUPFAM" id="SSF81923">
    <property type="entry name" value="Double Clp-N motif"/>
    <property type="match status" value="1"/>
</dbReference>
<keyword evidence="2" id="KW-0472">Membrane</keyword>
<feature type="transmembrane region" description="Helical" evidence="2">
    <location>
        <begin position="320"/>
        <end position="339"/>
    </location>
</feature>
<dbReference type="Pfam" id="PF02861">
    <property type="entry name" value="Clp_N"/>
    <property type="match status" value="1"/>
</dbReference>